<proteinExistence type="predicted"/>
<gene>
    <name evidence="10" type="primary">LOC107410785</name>
</gene>
<evidence type="ECO:0000256" key="1">
    <source>
        <dbReference type="ARBA" id="ARBA00022723"/>
    </source>
</evidence>
<evidence type="ECO:0000256" key="5">
    <source>
        <dbReference type="PROSITE-ProRule" id="PRU00176"/>
    </source>
</evidence>
<evidence type="ECO:0000259" key="8">
    <source>
        <dbReference type="PROSITE" id="PS50102"/>
    </source>
</evidence>
<organism evidence="10">
    <name type="scientific">Ziziphus jujuba</name>
    <name type="common">Chinese jujube</name>
    <name type="synonym">Ziziphus sativa</name>
    <dbReference type="NCBI Taxonomy" id="326968"/>
    <lineage>
        <taxon>Eukaryota</taxon>
        <taxon>Viridiplantae</taxon>
        <taxon>Streptophyta</taxon>
        <taxon>Embryophyta</taxon>
        <taxon>Tracheophyta</taxon>
        <taxon>Spermatophyta</taxon>
        <taxon>Magnoliopsida</taxon>
        <taxon>eudicotyledons</taxon>
        <taxon>Gunneridae</taxon>
        <taxon>Pentapetalae</taxon>
        <taxon>rosids</taxon>
        <taxon>fabids</taxon>
        <taxon>Rosales</taxon>
        <taxon>Rhamnaceae</taxon>
        <taxon>Paliureae</taxon>
        <taxon>Ziziphus</taxon>
    </lineage>
</organism>
<dbReference type="SUPFAM" id="SSF54928">
    <property type="entry name" value="RNA-binding domain, RBD"/>
    <property type="match status" value="1"/>
</dbReference>
<feature type="domain" description="C3H1-type" evidence="9">
    <location>
        <begin position="140"/>
        <end position="167"/>
    </location>
</feature>
<dbReference type="Pfam" id="PF00642">
    <property type="entry name" value="zf-CCCH"/>
    <property type="match status" value="1"/>
</dbReference>
<dbReference type="GO" id="GO:0000398">
    <property type="term" value="P:mRNA splicing, via spliceosome"/>
    <property type="evidence" value="ECO:0007669"/>
    <property type="project" value="InterPro"/>
</dbReference>
<dbReference type="InterPro" id="IPR045844">
    <property type="entry name" value="RRM_Ist3-like"/>
</dbReference>
<dbReference type="GO" id="GO:0003723">
    <property type="term" value="F:RNA binding"/>
    <property type="evidence" value="ECO:0007669"/>
    <property type="project" value="UniProtKB-UniRule"/>
</dbReference>
<dbReference type="PANTHER" id="PTHR45880:SF1">
    <property type="entry name" value="RNA-BINDING MOTIF PROTEIN, X-LINKED 2"/>
    <property type="match status" value="1"/>
</dbReference>
<dbReference type="PROSITE" id="PS50103">
    <property type="entry name" value="ZF_C3H1"/>
    <property type="match status" value="1"/>
</dbReference>
<dbReference type="Gene3D" id="4.10.1000.10">
    <property type="entry name" value="Zinc finger, CCCH-type"/>
    <property type="match status" value="1"/>
</dbReference>
<sequence>MNPLTLVKRIQNINSKEAALGISDEASWHAKYKDSAYVFVGGIPFDLTEGDLLAVFAQYGEVVDVNLVRDKGTGKSKGFAFVAYEDQRSTNLAVGLCLLLFPSLYNLNGAQILGRIIRVDHVSKYKKKEEEDEETEQRKREERGVCRAFQRGECTRGAGCKFSHNEQRAANTGWGHDDKEPRWGHDKFDGPKMGDRRSGNLPSNNVPEHPAKGGFSIGNKDSSFKARGNGALESQSKQIDTRDEKRLGSYGNTDDFDRRSRDHDTREGKRSRRHIDDEFQPKSREDHDRRDEKRLRRHGADDEHVEKSREDIDRREEMKPRRHDDYEYQPKSREDHYKREEKRSRRHNDDDFQPNLRGEQDKREGQNSRMRDYDQIEPKSRDLKSREVNYRREEKRSGRYDDDKYESKSRKDYERSEDRRSRIPKA</sequence>
<protein>
    <submittedName>
        <fullName evidence="10">Zinc finger CCCH domain-containing protein 25 isoform X1</fullName>
    </submittedName>
</protein>
<dbReference type="InterPro" id="IPR000571">
    <property type="entry name" value="Znf_CCCH"/>
</dbReference>
<feature type="region of interest" description="Disordered" evidence="7">
    <location>
        <begin position="170"/>
        <end position="426"/>
    </location>
</feature>
<evidence type="ECO:0000256" key="4">
    <source>
        <dbReference type="ARBA" id="ARBA00022884"/>
    </source>
</evidence>
<dbReference type="AlphaFoldDB" id="A0A6P6FZS7"/>
<evidence type="ECO:0000256" key="7">
    <source>
        <dbReference type="SAM" id="MobiDB-lite"/>
    </source>
</evidence>
<dbReference type="SMART" id="SM00356">
    <property type="entry name" value="ZnF_C3H1"/>
    <property type="match status" value="1"/>
</dbReference>
<dbReference type="PANTHER" id="PTHR45880">
    <property type="entry name" value="RNA-BINDING MOTIF PROTEIN, X-LINKED 2"/>
    <property type="match status" value="1"/>
</dbReference>
<name>A0A6P6FZS7_ZIZJJ</name>
<dbReference type="InterPro" id="IPR012677">
    <property type="entry name" value="Nucleotide-bd_a/b_plait_sf"/>
</dbReference>
<evidence type="ECO:0000313" key="10">
    <source>
        <dbReference type="RefSeq" id="XP_015873740.3"/>
    </source>
</evidence>
<dbReference type="Gene3D" id="3.30.70.330">
    <property type="match status" value="1"/>
</dbReference>
<dbReference type="GO" id="GO:0071013">
    <property type="term" value="C:catalytic step 2 spliceosome"/>
    <property type="evidence" value="ECO:0007669"/>
    <property type="project" value="TreeGrafter"/>
</dbReference>
<keyword evidence="1 6" id="KW-0479">Metal-binding</keyword>
<evidence type="ECO:0000256" key="6">
    <source>
        <dbReference type="PROSITE-ProRule" id="PRU00723"/>
    </source>
</evidence>
<dbReference type="InterPro" id="IPR035979">
    <property type="entry name" value="RBD_domain_sf"/>
</dbReference>
<evidence type="ECO:0000259" key="9">
    <source>
        <dbReference type="PROSITE" id="PS50103"/>
    </source>
</evidence>
<accession>A0A6P6FZS7</accession>
<keyword evidence="4 5" id="KW-0694">RNA-binding</keyword>
<dbReference type="FunFam" id="3.30.70.330:FF:000462">
    <property type="entry name" value="Zinc finger CCCH domain-containing protein 25"/>
    <property type="match status" value="1"/>
</dbReference>
<evidence type="ECO:0000256" key="2">
    <source>
        <dbReference type="ARBA" id="ARBA00022771"/>
    </source>
</evidence>
<feature type="domain" description="RRM" evidence="8">
    <location>
        <begin position="36"/>
        <end position="124"/>
    </location>
</feature>
<keyword evidence="2 6" id="KW-0863">Zinc-finger</keyword>
<dbReference type="InterPro" id="IPR051847">
    <property type="entry name" value="RNA_proc/Spliceosome_comp"/>
</dbReference>
<dbReference type="Pfam" id="PF00076">
    <property type="entry name" value="RRM_1"/>
    <property type="match status" value="1"/>
</dbReference>
<dbReference type="GeneID" id="107410785"/>
<dbReference type="SMART" id="SM00360">
    <property type="entry name" value="RRM"/>
    <property type="match status" value="1"/>
</dbReference>
<evidence type="ECO:0000256" key="3">
    <source>
        <dbReference type="ARBA" id="ARBA00022833"/>
    </source>
</evidence>
<dbReference type="InterPro" id="IPR000504">
    <property type="entry name" value="RRM_dom"/>
</dbReference>
<feature type="zinc finger region" description="C3H1-type" evidence="6">
    <location>
        <begin position="140"/>
        <end position="167"/>
    </location>
</feature>
<feature type="compositionally biased region" description="Basic and acidic residues" evidence="7">
    <location>
        <begin position="175"/>
        <end position="198"/>
    </location>
</feature>
<dbReference type="RefSeq" id="XP_015873740.3">
    <property type="nucleotide sequence ID" value="XM_016018254.4"/>
</dbReference>
<dbReference type="CDD" id="cd12411">
    <property type="entry name" value="RRM_ist3_like"/>
    <property type="match status" value="1"/>
</dbReference>
<dbReference type="SUPFAM" id="SSF90229">
    <property type="entry name" value="CCCH zinc finger"/>
    <property type="match status" value="1"/>
</dbReference>
<dbReference type="GO" id="GO:0008270">
    <property type="term" value="F:zinc ion binding"/>
    <property type="evidence" value="ECO:0007669"/>
    <property type="project" value="UniProtKB-KW"/>
</dbReference>
<dbReference type="GO" id="GO:0071011">
    <property type="term" value="C:precatalytic spliceosome"/>
    <property type="evidence" value="ECO:0007669"/>
    <property type="project" value="TreeGrafter"/>
</dbReference>
<dbReference type="GO" id="GO:0005686">
    <property type="term" value="C:U2 snRNP"/>
    <property type="evidence" value="ECO:0007669"/>
    <property type="project" value="TreeGrafter"/>
</dbReference>
<dbReference type="PROSITE" id="PS50102">
    <property type="entry name" value="RRM"/>
    <property type="match status" value="1"/>
</dbReference>
<reference evidence="10" key="1">
    <citation type="submission" date="2025-05" db="UniProtKB">
        <authorList>
            <consortium name="RefSeq"/>
        </authorList>
    </citation>
    <scope>IDENTIFICATION</scope>
    <source>
        <tissue evidence="10">Seedling</tissue>
    </source>
</reference>
<feature type="compositionally biased region" description="Basic and acidic residues" evidence="7">
    <location>
        <begin position="358"/>
        <end position="426"/>
    </location>
</feature>
<dbReference type="InterPro" id="IPR036855">
    <property type="entry name" value="Znf_CCCH_sf"/>
</dbReference>
<feature type="compositionally biased region" description="Basic and acidic residues" evidence="7">
    <location>
        <begin position="255"/>
        <end position="350"/>
    </location>
</feature>
<dbReference type="KEGG" id="zju:107410785"/>
<keyword evidence="3 6" id="KW-0862">Zinc</keyword>